<protein>
    <submittedName>
        <fullName evidence="2">Uncharacterized protein</fullName>
    </submittedName>
</protein>
<keyword evidence="3" id="KW-1185">Reference proteome</keyword>
<dbReference type="Proteomes" id="UP000033187">
    <property type="component" value="Chromosome 1"/>
</dbReference>
<dbReference type="OrthoDB" id="7933957at2"/>
<gene>
    <name evidence="2" type="ORF">YBN1229_v1_1230</name>
</gene>
<dbReference type="KEGG" id="fiy:BN1229_v1_1230"/>
<dbReference type="RefSeq" id="WP_046477321.1">
    <property type="nucleotide sequence ID" value="NZ_LN829118.1"/>
</dbReference>
<accession>A0A0D6JD21</accession>
<evidence type="ECO:0000313" key="2">
    <source>
        <dbReference type="EMBL" id="CPR17391.1"/>
    </source>
</evidence>
<feature type="signal peptide" evidence="1">
    <location>
        <begin position="1"/>
        <end position="25"/>
    </location>
</feature>
<proteinExistence type="predicted"/>
<sequence>MRNTLFSPIAAAAFGLALTASAASAQDAIVYDAYDDYPPPYEIVEVPPPPPAAVVEVPGPGPTRVYGWVAARPASCGEYHYWDGARCLDAREDPPDTGPRW</sequence>
<evidence type="ECO:0000313" key="3">
    <source>
        <dbReference type="Proteomes" id="UP000033187"/>
    </source>
</evidence>
<feature type="chain" id="PRO_5002306158" evidence="1">
    <location>
        <begin position="26"/>
        <end position="101"/>
    </location>
</feature>
<dbReference type="EMBL" id="LN829119">
    <property type="protein sequence ID" value="CPR17391.1"/>
    <property type="molecule type" value="Genomic_DNA"/>
</dbReference>
<reference evidence="3" key="1">
    <citation type="submission" date="2015-02" db="EMBL/GenBank/DDBJ databases">
        <authorList>
            <person name="Chooi Y.-H."/>
        </authorList>
    </citation>
    <scope>NUCLEOTIDE SEQUENCE [LARGE SCALE GENOMIC DNA]</scope>
    <source>
        <strain evidence="3">strain Y</strain>
    </source>
</reference>
<organism evidence="2 3">
    <name type="scientific">Candidatus Filomicrobium marinum</name>
    <dbReference type="NCBI Taxonomy" id="1608628"/>
    <lineage>
        <taxon>Bacteria</taxon>
        <taxon>Pseudomonadati</taxon>
        <taxon>Pseudomonadota</taxon>
        <taxon>Alphaproteobacteria</taxon>
        <taxon>Hyphomicrobiales</taxon>
        <taxon>Hyphomicrobiaceae</taxon>
        <taxon>Filomicrobium</taxon>
    </lineage>
</organism>
<keyword evidence="1" id="KW-0732">Signal</keyword>
<dbReference type="KEGG" id="fil:BN1229_v1_1232"/>
<evidence type="ECO:0000256" key="1">
    <source>
        <dbReference type="SAM" id="SignalP"/>
    </source>
</evidence>
<dbReference type="AlphaFoldDB" id="A0A0D6JD21"/>
<name>A0A0D6JD21_9HYPH</name>